<comment type="caution">
    <text evidence="1">The sequence shown here is derived from an EMBL/GenBank/DDBJ whole genome shotgun (WGS) entry which is preliminary data.</text>
</comment>
<accession>A0A4Y9NNM6</accession>
<protein>
    <submittedName>
        <fullName evidence="1">Uncharacterized protein</fullName>
    </submittedName>
</protein>
<dbReference type="AlphaFoldDB" id="A0A4Y9NNM6"/>
<evidence type="ECO:0000313" key="2">
    <source>
        <dbReference type="Proteomes" id="UP000297700"/>
    </source>
</evidence>
<dbReference type="Proteomes" id="UP000297700">
    <property type="component" value="Unassembled WGS sequence"/>
</dbReference>
<proteinExistence type="predicted"/>
<sequence>MATTTVYVDILSRLLGIPVPTITTYIQRLREDETIFRRGKQGPGAIEPTAAEIANLLIALCATPSTGRRAPNPLDVVRTARAAIRLTGGAFSSRLGEDIAHFAFARAETFGEALEALIADMRDGTYAEWKGDDYPRATVRFLDHGGRIFVNLQRQNGPMSFVVFRNDDGDFGGPCLNQIAELDLFALEAVGQAMRSIVPAPA</sequence>
<evidence type="ECO:0000313" key="1">
    <source>
        <dbReference type="EMBL" id="TFV69421.1"/>
    </source>
</evidence>
<dbReference type="EMBL" id="SPQS01000027">
    <property type="protein sequence ID" value="TFV69421.1"/>
    <property type="molecule type" value="Genomic_DNA"/>
</dbReference>
<reference evidence="1 2" key="1">
    <citation type="submission" date="2019-03" db="EMBL/GenBank/DDBJ databases">
        <title>Bradyrhizobium strains diversity.</title>
        <authorList>
            <person name="Urquiaga M.C.O."/>
            <person name="Hungria M."/>
            <person name="Delamuta J.R.M."/>
            <person name="Klepa M.S."/>
        </authorList>
    </citation>
    <scope>NUCLEOTIDE SEQUENCE [LARGE SCALE GENOMIC DNA]</scope>
    <source>
        <strain evidence="1 2">CNPSo 3426</strain>
    </source>
</reference>
<dbReference type="RefSeq" id="WP_135167131.1">
    <property type="nucleotide sequence ID" value="NZ_SPQS01000027.1"/>
</dbReference>
<gene>
    <name evidence="1" type="ORF">E4K64_33355</name>
</gene>
<organism evidence="1 2">
    <name type="scientific">Bradyrhizobium frederickii</name>
    <dbReference type="NCBI Taxonomy" id="2560054"/>
    <lineage>
        <taxon>Bacteria</taxon>
        <taxon>Pseudomonadati</taxon>
        <taxon>Pseudomonadota</taxon>
        <taxon>Alphaproteobacteria</taxon>
        <taxon>Hyphomicrobiales</taxon>
        <taxon>Nitrobacteraceae</taxon>
        <taxon>Bradyrhizobium</taxon>
    </lineage>
</organism>
<name>A0A4Y9NNM6_9BRAD</name>